<dbReference type="InterPro" id="IPR036388">
    <property type="entry name" value="WH-like_DNA-bd_sf"/>
</dbReference>
<comment type="caution">
    <text evidence="7">The sequence shown here is derived from an EMBL/GenBank/DDBJ whole genome shotgun (WGS) entry which is preliminary data.</text>
</comment>
<keyword evidence="2" id="KW-0805">Transcription regulation</keyword>
<reference evidence="7 8" key="1">
    <citation type="journal article" date="2019" name="Int. J. Syst. Evol. Microbiol.">
        <title>The Global Catalogue of Microorganisms (GCM) 10K type strain sequencing project: providing services to taxonomists for standard genome sequencing and annotation.</title>
        <authorList>
            <consortium name="The Broad Institute Genomics Platform"/>
            <consortium name="The Broad Institute Genome Sequencing Center for Infectious Disease"/>
            <person name="Wu L."/>
            <person name="Ma J."/>
        </authorList>
    </citation>
    <scope>NUCLEOTIDE SEQUENCE [LARGE SCALE GENOMIC DNA]</scope>
    <source>
        <strain evidence="7 8">JCM 10425</strain>
    </source>
</reference>
<keyword evidence="4" id="KW-0804">Transcription</keyword>
<dbReference type="PANTHER" id="PTHR35807:SF1">
    <property type="entry name" value="TRANSCRIPTIONAL REGULATOR REDD"/>
    <property type="match status" value="1"/>
</dbReference>
<protein>
    <recommendedName>
        <fullName evidence="6">OmpR/PhoB-type domain-containing protein</fullName>
    </recommendedName>
</protein>
<sequence>MYFTVLGPVRVFRNGEELTVGPGQEQAVLALLLARAGHPISVGTLIDALWGDAPPASAMNVIQRSVGRIRRLLEPELPHRASGQWLLRTGNAYRLVLTENECDLLHFRALVRRARETTHPLRATVLRTEALALWDGRAAAGIETSVEAATVFRAIDAERSQVAIQAAEVAAAYTGAEPSYELLRVLRATVAADPLNELLHAALTRCLTAAGHRAEALGTIRALRQRLADELGIGPGPALRQAHLEILRSDDQAMQVAPAVRPAMVPAELTTFSGRAAEIEHIDTFAADRPDAAIVVIHGMGGVGKTTLAVRWARANAYRFPDGELFVDLRGFGPEGRPIPAGEALLPLLTALGVPADEMPASADERVALYRSLLDRRRVLLIVDNARDEEHVRPLLPPGPGSLTVVTSRSRLTGLVVAQGATPVALNVLSDAEARAMLLRRIRPPVDRSAVDEILGYCGGLPLALSIVAARLLTDLSLTPRTVADQMRACASRPAALEGGDVGVRATLRWSYEALSPPAQRAVRLAGVHRGYEGSMQLTASVCGVSMAEAQRVTDELMDVRLLDQPSPGRYRAHDLICLFSYEVCMEGETEASRREARGRLLGCYRASLAAAAAVISGDVRVVEAPGAGVTPMTFDDAVQARNWLAVERPQLLLTLDDLGKHPPGAWEADQYDALAASLSDVESLVK</sequence>
<dbReference type="SUPFAM" id="SSF46894">
    <property type="entry name" value="C-terminal effector domain of the bipartite response regulators"/>
    <property type="match status" value="1"/>
</dbReference>
<organism evidence="7 8">
    <name type="scientific">Cryptosporangium japonicum</name>
    <dbReference type="NCBI Taxonomy" id="80872"/>
    <lineage>
        <taxon>Bacteria</taxon>
        <taxon>Bacillati</taxon>
        <taxon>Actinomycetota</taxon>
        <taxon>Actinomycetes</taxon>
        <taxon>Cryptosporangiales</taxon>
        <taxon>Cryptosporangiaceae</taxon>
        <taxon>Cryptosporangium</taxon>
    </lineage>
</organism>
<accession>A0ABN0U4L5</accession>
<dbReference type="PROSITE" id="PS51755">
    <property type="entry name" value="OMPR_PHOB"/>
    <property type="match status" value="1"/>
</dbReference>
<dbReference type="PRINTS" id="PR00364">
    <property type="entry name" value="DISEASERSIST"/>
</dbReference>
<evidence type="ECO:0000313" key="7">
    <source>
        <dbReference type="EMBL" id="GAA0238592.1"/>
    </source>
</evidence>
<comment type="similarity">
    <text evidence="1">Belongs to the AfsR/DnrI/RedD regulatory family.</text>
</comment>
<evidence type="ECO:0000256" key="5">
    <source>
        <dbReference type="PROSITE-ProRule" id="PRU01091"/>
    </source>
</evidence>
<evidence type="ECO:0000256" key="2">
    <source>
        <dbReference type="ARBA" id="ARBA00023015"/>
    </source>
</evidence>
<keyword evidence="3 5" id="KW-0238">DNA-binding</keyword>
<dbReference type="EMBL" id="BAAAGX010000009">
    <property type="protein sequence ID" value="GAA0238592.1"/>
    <property type="molecule type" value="Genomic_DNA"/>
</dbReference>
<keyword evidence="8" id="KW-1185">Reference proteome</keyword>
<dbReference type="Gene3D" id="1.25.40.10">
    <property type="entry name" value="Tetratricopeptide repeat domain"/>
    <property type="match status" value="1"/>
</dbReference>
<dbReference type="SUPFAM" id="SSF48452">
    <property type="entry name" value="TPR-like"/>
    <property type="match status" value="1"/>
</dbReference>
<dbReference type="InterPro" id="IPR027417">
    <property type="entry name" value="P-loop_NTPase"/>
</dbReference>
<evidence type="ECO:0000259" key="6">
    <source>
        <dbReference type="PROSITE" id="PS51755"/>
    </source>
</evidence>
<dbReference type="InterPro" id="IPR016032">
    <property type="entry name" value="Sig_transdc_resp-reg_C-effctor"/>
</dbReference>
<dbReference type="Gene3D" id="1.10.10.10">
    <property type="entry name" value="Winged helix-like DNA-binding domain superfamily/Winged helix DNA-binding domain"/>
    <property type="match status" value="1"/>
</dbReference>
<dbReference type="Proteomes" id="UP001500967">
    <property type="component" value="Unassembled WGS sequence"/>
</dbReference>
<feature type="DNA-binding region" description="OmpR/PhoB-type" evidence="5">
    <location>
        <begin position="1"/>
        <end position="97"/>
    </location>
</feature>
<evidence type="ECO:0000256" key="1">
    <source>
        <dbReference type="ARBA" id="ARBA00005820"/>
    </source>
</evidence>
<dbReference type="InterPro" id="IPR011990">
    <property type="entry name" value="TPR-like_helical_dom_sf"/>
</dbReference>
<evidence type="ECO:0000256" key="3">
    <source>
        <dbReference type="ARBA" id="ARBA00023125"/>
    </source>
</evidence>
<dbReference type="Pfam" id="PF00486">
    <property type="entry name" value="Trans_reg_C"/>
    <property type="match status" value="1"/>
</dbReference>
<dbReference type="SMART" id="SM01043">
    <property type="entry name" value="BTAD"/>
    <property type="match status" value="1"/>
</dbReference>
<name>A0ABN0U4L5_9ACTN</name>
<evidence type="ECO:0000256" key="4">
    <source>
        <dbReference type="ARBA" id="ARBA00023163"/>
    </source>
</evidence>
<feature type="domain" description="OmpR/PhoB-type" evidence="6">
    <location>
        <begin position="1"/>
        <end position="97"/>
    </location>
</feature>
<gene>
    <name evidence="7" type="ORF">GCM10009539_24880</name>
</gene>
<evidence type="ECO:0000313" key="8">
    <source>
        <dbReference type="Proteomes" id="UP001500967"/>
    </source>
</evidence>
<dbReference type="InterPro" id="IPR005158">
    <property type="entry name" value="BTAD"/>
</dbReference>
<dbReference type="InterPro" id="IPR001867">
    <property type="entry name" value="OmpR/PhoB-type_DNA-bd"/>
</dbReference>
<dbReference type="SMART" id="SM00862">
    <property type="entry name" value="Trans_reg_C"/>
    <property type="match status" value="1"/>
</dbReference>
<dbReference type="CDD" id="cd15831">
    <property type="entry name" value="BTAD"/>
    <property type="match status" value="1"/>
</dbReference>
<dbReference type="InterPro" id="IPR051677">
    <property type="entry name" value="AfsR-DnrI-RedD_regulator"/>
</dbReference>
<dbReference type="Pfam" id="PF03704">
    <property type="entry name" value="BTAD"/>
    <property type="match status" value="1"/>
</dbReference>
<dbReference type="PANTHER" id="PTHR35807">
    <property type="entry name" value="TRANSCRIPTIONAL REGULATOR REDD-RELATED"/>
    <property type="match status" value="1"/>
</dbReference>
<dbReference type="SUPFAM" id="SSF52540">
    <property type="entry name" value="P-loop containing nucleoside triphosphate hydrolases"/>
    <property type="match status" value="1"/>
</dbReference>
<proteinExistence type="inferred from homology"/>